<dbReference type="EMBL" id="SNRW01030288">
    <property type="protein sequence ID" value="KAA6358154.1"/>
    <property type="molecule type" value="Genomic_DNA"/>
</dbReference>
<protein>
    <submittedName>
        <fullName evidence="1">Uncharacterized protein</fullName>
    </submittedName>
</protein>
<sequence length="86" mass="9960">VIGLITFAAEQIVETEREDQEQLTRELERIVADGTDDNEDNDQYELAIEPKHFTNGYYGLRRNDSGTQLQVTVNGEFNQTYYCFGY</sequence>
<name>A0A5J4TID7_9EUKA</name>
<dbReference type="AlphaFoldDB" id="A0A5J4TID7"/>
<evidence type="ECO:0000313" key="2">
    <source>
        <dbReference type="Proteomes" id="UP000324800"/>
    </source>
</evidence>
<comment type="caution">
    <text evidence="1">The sequence shown here is derived from an EMBL/GenBank/DDBJ whole genome shotgun (WGS) entry which is preliminary data.</text>
</comment>
<reference evidence="1 2" key="1">
    <citation type="submission" date="2019-03" db="EMBL/GenBank/DDBJ databases">
        <title>Single cell metagenomics reveals metabolic interactions within the superorganism composed of flagellate Streblomastix strix and complex community of Bacteroidetes bacteria on its surface.</title>
        <authorList>
            <person name="Treitli S.C."/>
            <person name="Kolisko M."/>
            <person name="Husnik F."/>
            <person name="Keeling P."/>
            <person name="Hampl V."/>
        </authorList>
    </citation>
    <scope>NUCLEOTIDE SEQUENCE [LARGE SCALE GENOMIC DNA]</scope>
    <source>
        <strain evidence="1">ST1C</strain>
    </source>
</reference>
<gene>
    <name evidence="1" type="ORF">EZS28_046317</name>
</gene>
<dbReference type="Proteomes" id="UP000324800">
    <property type="component" value="Unassembled WGS sequence"/>
</dbReference>
<accession>A0A5J4TID7</accession>
<evidence type="ECO:0000313" key="1">
    <source>
        <dbReference type="EMBL" id="KAA6358154.1"/>
    </source>
</evidence>
<feature type="non-terminal residue" evidence="1">
    <location>
        <position position="1"/>
    </location>
</feature>
<proteinExistence type="predicted"/>
<organism evidence="1 2">
    <name type="scientific">Streblomastix strix</name>
    <dbReference type="NCBI Taxonomy" id="222440"/>
    <lineage>
        <taxon>Eukaryota</taxon>
        <taxon>Metamonada</taxon>
        <taxon>Preaxostyla</taxon>
        <taxon>Oxymonadida</taxon>
        <taxon>Streblomastigidae</taxon>
        <taxon>Streblomastix</taxon>
    </lineage>
</organism>